<keyword evidence="1" id="KW-0472">Membrane</keyword>
<evidence type="ECO:0000256" key="1">
    <source>
        <dbReference type="SAM" id="Phobius"/>
    </source>
</evidence>
<accession>A0AAW2EL61</accession>
<gene>
    <name evidence="2" type="ORF">PUN28_017652</name>
</gene>
<evidence type="ECO:0000313" key="3">
    <source>
        <dbReference type="Proteomes" id="UP001430953"/>
    </source>
</evidence>
<keyword evidence="1" id="KW-1133">Transmembrane helix</keyword>
<keyword evidence="3" id="KW-1185">Reference proteome</keyword>
<reference evidence="2 3" key="1">
    <citation type="submission" date="2023-03" db="EMBL/GenBank/DDBJ databases">
        <title>High recombination rates correlate with genetic variation in Cardiocondyla obscurior ants.</title>
        <authorList>
            <person name="Errbii M."/>
        </authorList>
    </citation>
    <scope>NUCLEOTIDE SEQUENCE [LARGE SCALE GENOMIC DNA]</scope>
    <source>
        <strain evidence="2">Alpha-2009</strain>
        <tissue evidence="2">Whole body</tissue>
    </source>
</reference>
<protein>
    <submittedName>
        <fullName evidence="2">Uncharacterized protein</fullName>
    </submittedName>
</protein>
<comment type="caution">
    <text evidence="2">The sequence shown here is derived from an EMBL/GenBank/DDBJ whole genome shotgun (WGS) entry which is preliminary data.</text>
</comment>
<name>A0AAW2EL61_9HYME</name>
<dbReference type="EMBL" id="JADYXP020000021">
    <property type="protein sequence ID" value="KAL0103523.1"/>
    <property type="molecule type" value="Genomic_DNA"/>
</dbReference>
<dbReference type="AlphaFoldDB" id="A0AAW2EL61"/>
<feature type="transmembrane region" description="Helical" evidence="1">
    <location>
        <begin position="28"/>
        <end position="52"/>
    </location>
</feature>
<keyword evidence="1" id="KW-0812">Transmembrane</keyword>
<organism evidence="2 3">
    <name type="scientific">Cardiocondyla obscurior</name>
    <dbReference type="NCBI Taxonomy" id="286306"/>
    <lineage>
        <taxon>Eukaryota</taxon>
        <taxon>Metazoa</taxon>
        <taxon>Ecdysozoa</taxon>
        <taxon>Arthropoda</taxon>
        <taxon>Hexapoda</taxon>
        <taxon>Insecta</taxon>
        <taxon>Pterygota</taxon>
        <taxon>Neoptera</taxon>
        <taxon>Endopterygota</taxon>
        <taxon>Hymenoptera</taxon>
        <taxon>Apocrita</taxon>
        <taxon>Aculeata</taxon>
        <taxon>Formicoidea</taxon>
        <taxon>Formicidae</taxon>
        <taxon>Myrmicinae</taxon>
        <taxon>Cardiocondyla</taxon>
    </lineage>
</organism>
<dbReference type="Proteomes" id="UP001430953">
    <property type="component" value="Unassembled WGS sequence"/>
</dbReference>
<sequence>MIAGSGLRSSAPMFPGIRKRSHRPKRALPFRILTVGFLNLSGLYLNSCFLIASRVR</sequence>
<evidence type="ECO:0000313" key="2">
    <source>
        <dbReference type="EMBL" id="KAL0103523.1"/>
    </source>
</evidence>
<proteinExistence type="predicted"/>